<reference evidence="2" key="1">
    <citation type="submission" date="2021-01" db="EMBL/GenBank/DDBJ databases">
        <authorList>
            <person name="Kaushik A."/>
        </authorList>
    </citation>
    <scope>NUCLEOTIDE SEQUENCE</scope>
    <source>
        <strain evidence="2">AG5</strain>
    </source>
</reference>
<comment type="caution">
    <text evidence="2">The sequence shown here is derived from an EMBL/GenBank/DDBJ whole genome shotgun (WGS) entry which is preliminary data.</text>
</comment>
<dbReference type="AlphaFoldDB" id="A0A8H3HRY3"/>
<evidence type="ECO:0000259" key="1">
    <source>
        <dbReference type="PROSITE" id="PS50011"/>
    </source>
</evidence>
<dbReference type="GO" id="GO:0004672">
    <property type="term" value="F:protein kinase activity"/>
    <property type="evidence" value="ECO:0007669"/>
    <property type="project" value="InterPro"/>
</dbReference>
<name>A0A8H3HRY3_9AGAM</name>
<dbReference type="GO" id="GO:0005524">
    <property type="term" value="F:ATP binding"/>
    <property type="evidence" value="ECO:0007669"/>
    <property type="project" value="InterPro"/>
</dbReference>
<accession>A0A8H3HRY3</accession>
<dbReference type="SMART" id="SM00220">
    <property type="entry name" value="S_TKc"/>
    <property type="match status" value="1"/>
</dbReference>
<dbReference type="Gene3D" id="3.30.200.20">
    <property type="entry name" value="Phosphorylase Kinase, domain 1"/>
    <property type="match status" value="1"/>
</dbReference>
<dbReference type="EMBL" id="CAJNJQ010003505">
    <property type="protein sequence ID" value="CAE7200045.1"/>
    <property type="molecule type" value="Genomic_DNA"/>
</dbReference>
<feature type="domain" description="Protein kinase" evidence="1">
    <location>
        <begin position="58"/>
        <end position="370"/>
    </location>
</feature>
<sequence>MNQEFNSVSLTGGHLMAPEQLSNDERRWVGYQPYLLSKGYQLRDRYQPDWVPSWRLSGQDARLCEDGWAAIAHRTLDAIRIKDQKLVMIKMIMPSPGTRGVEELEIMQRFSNEEFTNGDDNHVVPVLDAFGIPDVEGGHFYIMPLLTPYNRPPFQSLNEIYDFLQQIFQGLLFLHDNHVAHCDIASANIMMDARPLYYERFHPLHPSFTYDGKHLVQTRSRTEAPVKYYFIDFGSSISHRSRGPSAWDWGAAREPAPEQLERMVYDPFVADVYQLGALIRRDLIPGNPAVKFLIPLARAMTEKDPHKRIELREAQGVMYRSFTAQGARSLRWPLTPRDATFSQWLYITIQGISNEFMILIRFVARLFVPL</sequence>
<gene>
    <name evidence="2" type="ORF">RDB_LOCUS137737</name>
</gene>
<dbReference type="InterPro" id="IPR000719">
    <property type="entry name" value="Prot_kinase_dom"/>
</dbReference>
<dbReference type="PROSITE" id="PS50011">
    <property type="entry name" value="PROTEIN_KINASE_DOM"/>
    <property type="match status" value="1"/>
</dbReference>
<dbReference type="SUPFAM" id="SSF56112">
    <property type="entry name" value="Protein kinase-like (PK-like)"/>
    <property type="match status" value="1"/>
</dbReference>
<organism evidence="2 3">
    <name type="scientific">Rhizoctonia solani</name>
    <dbReference type="NCBI Taxonomy" id="456999"/>
    <lineage>
        <taxon>Eukaryota</taxon>
        <taxon>Fungi</taxon>
        <taxon>Dikarya</taxon>
        <taxon>Basidiomycota</taxon>
        <taxon>Agaricomycotina</taxon>
        <taxon>Agaricomycetes</taxon>
        <taxon>Cantharellales</taxon>
        <taxon>Ceratobasidiaceae</taxon>
        <taxon>Rhizoctonia</taxon>
    </lineage>
</organism>
<dbReference type="InterPro" id="IPR011009">
    <property type="entry name" value="Kinase-like_dom_sf"/>
</dbReference>
<protein>
    <recommendedName>
        <fullName evidence="1">Protein kinase domain-containing protein</fullName>
    </recommendedName>
</protein>
<dbReference type="Proteomes" id="UP000663827">
    <property type="component" value="Unassembled WGS sequence"/>
</dbReference>
<evidence type="ECO:0000313" key="2">
    <source>
        <dbReference type="EMBL" id="CAE7200045.1"/>
    </source>
</evidence>
<proteinExistence type="predicted"/>
<evidence type="ECO:0000313" key="3">
    <source>
        <dbReference type="Proteomes" id="UP000663827"/>
    </source>
</evidence>
<dbReference type="Gene3D" id="1.10.510.10">
    <property type="entry name" value="Transferase(Phosphotransferase) domain 1"/>
    <property type="match status" value="1"/>
</dbReference>